<dbReference type="PANTHER" id="PTHR46637">
    <property type="entry name" value="TIS1421-TRANSPOSASE PROTEIN A"/>
    <property type="match status" value="1"/>
</dbReference>
<organism evidence="2 3">
    <name type="scientific">Candidatus Desulfovibrio kirbyi</name>
    <dbReference type="NCBI Taxonomy" id="2696086"/>
    <lineage>
        <taxon>Bacteria</taxon>
        <taxon>Pseudomonadati</taxon>
        <taxon>Thermodesulfobacteriota</taxon>
        <taxon>Desulfovibrionia</taxon>
        <taxon>Desulfovibrionales</taxon>
        <taxon>Desulfovibrionaceae</taxon>
        <taxon>Desulfovibrio</taxon>
    </lineage>
</organism>
<evidence type="ECO:0000259" key="1">
    <source>
        <dbReference type="Pfam" id="PF13340"/>
    </source>
</evidence>
<dbReference type="InterPro" id="IPR025161">
    <property type="entry name" value="IS402-like_dom"/>
</dbReference>
<dbReference type="Pfam" id="PF13340">
    <property type="entry name" value="DUF4096"/>
    <property type="match status" value="1"/>
</dbReference>
<dbReference type="AlphaFoldDB" id="A0A6L2R7G7"/>
<accession>A0A6L2R7G7</accession>
<dbReference type="EMBL" id="BLLL01000026">
    <property type="protein sequence ID" value="GFH63466.1"/>
    <property type="molecule type" value="Genomic_DNA"/>
</dbReference>
<feature type="domain" description="Insertion element IS402-like" evidence="1">
    <location>
        <begin position="5"/>
        <end position="73"/>
    </location>
</feature>
<reference evidence="2 3" key="1">
    <citation type="journal article" date="2020" name="ISME J.">
        <title>Parallel Reductive Genome Evolution in Desulfovibrio Ectosymbionts Independently Acquired by Trichonympha Protists in the Termite Gut.</title>
        <authorList>
            <person name="Takeuchi M."/>
            <person name="Kuwahara H."/>
            <person name="Murakami T."/>
            <person name="Takahashi K."/>
            <person name="Kajitani R."/>
            <person name="Toyoda A."/>
            <person name="Itoh T."/>
            <person name="Ohkuma M."/>
            <person name="Hongoh Y."/>
        </authorList>
    </citation>
    <scope>NUCLEOTIDE SEQUENCE [LARGE SCALE GENOMIC DNA]</scope>
    <source>
        <strain evidence="2">ZnDsv-02</strain>
    </source>
</reference>
<evidence type="ECO:0000313" key="3">
    <source>
        <dbReference type="Proteomes" id="UP000505077"/>
    </source>
</evidence>
<dbReference type="Proteomes" id="UP000505077">
    <property type="component" value="Unassembled WGS sequence"/>
</dbReference>
<comment type="caution">
    <text evidence="2">The sequence shown here is derived from an EMBL/GenBank/DDBJ whole genome shotgun (WGS) entry which is preliminary data.</text>
</comment>
<dbReference type="PANTHER" id="PTHR46637:SF1">
    <property type="entry name" value="BLL5188 PROTEIN"/>
    <property type="match status" value="1"/>
</dbReference>
<dbReference type="InterPro" id="IPR052909">
    <property type="entry name" value="Transposase_6_like"/>
</dbReference>
<evidence type="ECO:0000313" key="2">
    <source>
        <dbReference type="EMBL" id="GFH63466.1"/>
    </source>
</evidence>
<proteinExistence type="predicted"/>
<name>A0A6L2R7G7_9BACT</name>
<protein>
    <submittedName>
        <fullName evidence="2">Transposase</fullName>
    </submittedName>
</protein>
<sequence>MKITCAQYQKIADCFPHQRGNVHFNNLQVLNAILFVAENGCKWRALPKQFGIWHTIYTRMNRWAKNGVLDQVFKRLQEEH</sequence>
<gene>
    <name evidence="2" type="ORF">ZNDK_1237</name>
</gene>